<dbReference type="EMBL" id="HBUF01076957">
    <property type="protein sequence ID" value="CAG6631493.1"/>
    <property type="molecule type" value="Transcribed_RNA"/>
</dbReference>
<evidence type="ECO:0000256" key="6">
    <source>
        <dbReference type="RuleBase" id="RU368052"/>
    </source>
</evidence>
<accession>A0A8D8QGE4</accession>
<proteinExistence type="inferred from homology"/>
<feature type="domain" description="Protein kinase" evidence="7">
    <location>
        <begin position="1"/>
        <end position="142"/>
    </location>
</feature>
<reference evidence="8" key="1">
    <citation type="submission" date="2021-05" db="EMBL/GenBank/DDBJ databases">
        <authorList>
            <person name="Alioto T."/>
            <person name="Alioto T."/>
            <person name="Gomez Garrido J."/>
        </authorList>
    </citation>
    <scope>NUCLEOTIDE SEQUENCE</scope>
</reference>
<dbReference type="InterPro" id="IPR008351">
    <property type="entry name" value="MAPK_JNK"/>
</dbReference>
<dbReference type="Gene3D" id="3.30.200.20">
    <property type="entry name" value="Phosphorylase Kinase, domain 1"/>
    <property type="match status" value="1"/>
</dbReference>
<keyword evidence="6" id="KW-0723">Serine/threonine-protein kinase</keyword>
<dbReference type="GO" id="GO:0005524">
    <property type="term" value="F:ATP binding"/>
    <property type="evidence" value="ECO:0007669"/>
    <property type="project" value="UniProtKB-UniRule"/>
</dbReference>
<sequence>MMTPYVVTRYYRAPEVILGMGYKENVDIWSVGCIMGEMIRGGVLFPGTDHIDQWNKIIEQLGTPSVEFMARLQPTVRNYVENRPRYPGYNFERLFPDVLFPTDSSEHNRLKASQARDLLSKMLVIDPERRISVDDALMHPYIHLWFDETEVHGPAPAPCDHALYETQHTVDEWKELIYQEVMEYGVRAQL</sequence>
<dbReference type="EMBL" id="HBUF01076958">
    <property type="protein sequence ID" value="CAG6631494.1"/>
    <property type="molecule type" value="Transcribed_RNA"/>
</dbReference>
<protein>
    <recommendedName>
        <fullName evidence="6">Stress-activated protein kinase JNK</fullName>
        <ecNumber evidence="6">2.7.11.24</ecNumber>
    </recommendedName>
</protein>
<keyword evidence="3 6" id="KW-0067">ATP-binding</keyword>
<dbReference type="EMBL" id="HBUF01076956">
    <property type="protein sequence ID" value="CAG6631492.1"/>
    <property type="molecule type" value="Transcribed_RNA"/>
</dbReference>
<name>A0A8D8QGE4_9HEMI</name>
<comment type="function">
    <text evidence="6">Responds to activation by environmental stress and pro-inflammatory cytokines by phosphorylating a number of transcription factors, and thus regulates transcriptional activity.</text>
</comment>
<dbReference type="Gene3D" id="1.10.510.10">
    <property type="entry name" value="Transferase(Phosphotransferase) domain 1"/>
    <property type="match status" value="1"/>
</dbReference>
<comment type="subcellular location">
    <subcellularLocation>
        <location evidence="6">Cytoplasm</location>
    </subcellularLocation>
</comment>
<comment type="catalytic activity">
    <reaction evidence="4">
        <text>L-threonyl-[protein] + ATP = O-phospho-L-threonyl-[protein] + ADP + H(+)</text>
        <dbReference type="Rhea" id="RHEA:46608"/>
        <dbReference type="Rhea" id="RHEA-COMP:11060"/>
        <dbReference type="Rhea" id="RHEA-COMP:11605"/>
        <dbReference type="ChEBI" id="CHEBI:15378"/>
        <dbReference type="ChEBI" id="CHEBI:30013"/>
        <dbReference type="ChEBI" id="CHEBI:30616"/>
        <dbReference type="ChEBI" id="CHEBI:61977"/>
        <dbReference type="ChEBI" id="CHEBI:456216"/>
        <dbReference type="EC" id="2.7.11.24"/>
    </reaction>
</comment>
<organism evidence="8">
    <name type="scientific">Cacopsylla melanoneura</name>
    <dbReference type="NCBI Taxonomy" id="428564"/>
    <lineage>
        <taxon>Eukaryota</taxon>
        <taxon>Metazoa</taxon>
        <taxon>Ecdysozoa</taxon>
        <taxon>Arthropoda</taxon>
        <taxon>Hexapoda</taxon>
        <taxon>Insecta</taxon>
        <taxon>Pterygota</taxon>
        <taxon>Neoptera</taxon>
        <taxon>Paraneoptera</taxon>
        <taxon>Hemiptera</taxon>
        <taxon>Sternorrhyncha</taxon>
        <taxon>Psylloidea</taxon>
        <taxon>Psyllidae</taxon>
        <taxon>Psyllinae</taxon>
        <taxon>Cacopsylla</taxon>
    </lineage>
</organism>
<evidence type="ECO:0000259" key="7">
    <source>
        <dbReference type="PROSITE" id="PS50011"/>
    </source>
</evidence>
<dbReference type="Pfam" id="PF00069">
    <property type="entry name" value="Pkinase"/>
    <property type="match status" value="1"/>
</dbReference>
<dbReference type="SMART" id="SM00220">
    <property type="entry name" value="S_TKc"/>
    <property type="match status" value="1"/>
</dbReference>
<keyword evidence="6 8" id="KW-0418">Kinase</keyword>
<dbReference type="InterPro" id="IPR000719">
    <property type="entry name" value="Prot_kinase_dom"/>
</dbReference>
<keyword evidence="2 6" id="KW-0547">Nucleotide-binding</keyword>
<dbReference type="PRINTS" id="PR01772">
    <property type="entry name" value="JNKMAPKINASE"/>
</dbReference>
<evidence type="ECO:0000256" key="5">
    <source>
        <dbReference type="ARBA" id="ARBA00048312"/>
    </source>
</evidence>
<keyword evidence="6" id="KW-0808">Transferase</keyword>
<dbReference type="PANTHER" id="PTHR24055">
    <property type="entry name" value="MITOGEN-ACTIVATED PROTEIN KINASE"/>
    <property type="match status" value="1"/>
</dbReference>
<dbReference type="InterPro" id="IPR011009">
    <property type="entry name" value="Kinase-like_dom_sf"/>
</dbReference>
<evidence type="ECO:0000256" key="1">
    <source>
        <dbReference type="ARBA" id="ARBA00022553"/>
    </source>
</evidence>
<comment type="catalytic activity">
    <reaction evidence="5">
        <text>L-seryl-[protein] + ATP = O-phospho-L-seryl-[protein] + ADP + H(+)</text>
        <dbReference type="Rhea" id="RHEA:17989"/>
        <dbReference type="Rhea" id="RHEA-COMP:9863"/>
        <dbReference type="Rhea" id="RHEA-COMP:11604"/>
        <dbReference type="ChEBI" id="CHEBI:15378"/>
        <dbReference type="ChEBI" id="CHEBI:29999"/>
        <dbReference type="ChEBI" id="CHEBI:30616"/>
        <dbReference type="ChEBI" id="CHEBI:83421"/>
        <dbReference type="ChEBI" id="CHEBI:456216"/>
        <dbReference type="EC" id="2.7.11.24"/>
    </reaction>
</comment>
<evidence type="ECO:0000256" key="2">
    <source>
        <dbReference type="ARBA" id="ARBA00022741"/>
    </source>
</evidence>
<evidence type="ECO:0000313" key="8">
    <source>
        <dbReference type="EMBL" id="CAG6631493.1"/>
    </source>
</evidence>
<comment type="cofactor">
    <cofactor evidence="6">
        <name>Mg(2+)</name>
        <dbReference type="ChEBI" id="CHEBI:18420"/>
    </cofactor>
</comment>
<keyword evidence="6" id="KW-0460">Magnesium</keyword>
<dbReference type="FunFam" id="1.10.510.10:FF:000492">
    <property type="entry name" value="Mitogen-activated protein kinase"/>
    <property type="match status" value="1"/>
</dbReference>
<keyword evidence="1 6" id="KW-0597">Phosphoprotein</keyword>
<dbReference type="GO" id="GO:0106310">
    <property type="term" value="F:protein serine kinase activity"/>
    <property type="evidence" value="ECO:0007669"/>
    <property type="project" value="UniProtKB-UniRule"/>
</dbReference>
<dbReference type="EC" id="2.7.11.24" evidence="6"/>
<comment type="similarity">
    <text evidence="6">Belongs to the protein kinase superfamily. CMGC Ser/Thr protein kinase family. MAP kinase subfamily.</text>
</comment>
<dbReference type="InterPro" id="IPR050117">
    <property type="entry name" value="MAPK"/>
</dbReference>
<dbReference type="SUPFAM" id="SSF56112">
    <property type="entry name" value="Protein kinase-like (PK-like)"/>
    <property type="match status" value="1"/>
</dbReference>
<dbReference type="GO" id="GO:0005737">
    <property type="term" value="C:cytoplasm"/>
    <property type="evidence" value="ECO:0007669"/>
    <property type="project" value="UniProtKB-SubCell"/>
</dbReference>
<dbReference type="GO" id="GO:0004707">
    <property type="term" value="F:MAP kinase activity"/>
    <property type="evidence" value="ECO:0007669"/>
    <property type="project" value="UniProtKB-UniRule"/>
</dbReference>
<evidence type="ECO:0000256" key="3">
    <source>
        <dbReference type="ARBA" id="ARBA00022840"/>
    </source>
</evidence>
<evidence type="ECO:0000256" key="4">
    <source>
        <dbReference type="ARBA" id="ARBA00047592"/>
    </source>
</evidence>
<dbReference type="AlphaFoldDB" id="A0A8D8QGE4"/>
<dbReference type="PROSITE" id="PS50011">
    <property type="entry name" value="PROTEIN_KINASE_DOM"/>
    <property type="match status" value="1"/>
</dbReference>